<keyword evidence="1" id="KW-0677">Repeat</keyword>
<dbReference type="PANTHER" id="PTHR45586:SF14">
    <property type="entry name" value="TETRATRICOPEPTIDE TPR_2 REPEAT PROTEIN"/>
    <property type="match status" value="1"/>
</dbReference>
<evidence type="ECO:0000256" key="2">
    <source>
        <dbReference type="ARBA" id="ARBA00022803"/>
    </source>
</evidence>
<dbReference type="InterPro" id="IPR019734">
    <property type="entry name" value="TPR_rpt"/>
</dbReference>
<keyword evidence="2 3" id="KW-0802">TPR repeat</keyword>
<reference evidence="4" key="1">
    <citation type="submission" date="2020-07" db="EMBL/GenBank/DDBJ databases">
        <title>Huge and variable diversity of episymbiotic CPR bacteria and DPANN archaea in groundwater ecosystems.</title>
        <authorList>
            <person name="He C.Y."/>
            <person name="Keren R."/>
            <person name="Whittaker M."/>
            <person name="Farag I.F."/>
            <person name="Doudna J."/>
            <person name="Cate J.H.D."/>
            <person name="Banfield J.F."/>
        </authorList>
    </citation>
    <scope>NUCLEOTIDE SEQUENCE</scope>
    <source>
        <strain evidence="4">NC_groundwater_17_Pr7_B-0.1um_64_12</strain>
    </source>
</reference>
<dbReference type="Proteomes" id="UP000727962">
    <property type="component" value="Unassembled WGS sequence"/>
</dbReference>
<dbReference type="SMART" id="SM00028">
    <property type="entry name" value="TPR"/>
    <property type="match status" value="5"/>
</dbReference>
<dbReference type="InterPro" id="IPR011990">
    <property type="entry name" value="TPR-like_helical_dom_sf"/>
</dbReference>
<sequence length="291" mass="32644">MNPSYQQIVDLFELCAPELASVRTARKGRIGSTADESLEMGRLALGEGDFEEAIRHFREAIVQRGIDDPAIELDLGAAYEYGDMENQAQRQYARALELELQGAEPLVGLADLSKRSGQFREAISRLEEAVRLEPANPHIRIKLADAHREAGERKRALAAARGALIVKPDDSFVHFWIGDLLLEMGRYEDALESLRAAIELSPGDDYLFQRAAVAFWRVGRFDDALKAVRLASDLDPDKHLYYGLLNRLLTELGRADEARLEEERASKMDRYDRSVLDKTLADMGIGSKAER</sequence>
<dbReference type="Gene3D" id="1.25.40.10">
    <property type="entry name" value="Tetratricopeptide repeat domain"/>
    <property type="match status" value="1"/>
</dbReference>
<dbReference type="PROSITE" id="PS50005">
    <property type="entry name" value="TPR"/>
    <property type="match status" value="2"/>
</dbReference>
<feature type="repeat" description="TPR" evidence="3">
    <location>
        <begin position="103"/>
        <end position="136"/>
    </location>
</feature>
<dbReference type="AlphaFoldDB" id="A0A931PWT2"/>
<feature type="repeat" description="TPR" evidence="3">
    <location>
        <begin position="171"/>
        <end position="204"/>
    </location>
</feature>
<dbReference type="EMBL" id="JACOSL010000046">
    <property type="protein sequence ID" value="MBI1756976.1"/>
    <property type="molecule type" value="Genomic_DNA"/>
</dbReference>
<accession>A0A931PWT2</accession>
<comment type="caution">
    <text evidence="4">The sequence shown here is derived from an EMBL/GenBank/DDBJ whole genome shotgun (WGS) entry which is preliminary data.</text>
</comment>
<dbReference type="InterPro" id="IPR051012">
    <property type="entry name" value="CellSynth/LPSAsmb/PSIAsmb"/>
</dbReference>
<dbReference type="Pfam" id="PF13432">
    <property type="entry name" value="TPR_16"/>
    <property type="match status" value="3"/>
</dbReference>
<evidence type="ECO:0000313" key="4">
    <source>
        <dbReference type="EMBL" id="MBI1756976.1"/>
    </source>
</evidence>
<name>A0A931PWT2_FIMGI</name>
<organism evidence="4 5">
    <name type="scientific">Fimbriimonas ginsengisoli</name>
    <dbReference type="NCBI Taxonomy" id="1005039"/>
    <lineage>
        <taxon>Bacteria</taxon>
        <taxon>Bacillati</taxon>
        <taxon>Armatimonadota</taxon>
        <taxon>Fimbriimonadia</taxon>
        <taxon>Fimbriimonadales</taxon>
        <taxon>Fimbriimonadaceae</taxon>
        <taxon>Fimbriimonas</taxon>
    </lineage>
</organism>
<evidence type="ECO:0000313" key="5">
    <source>
        <dbReference type="Proteomes" id="UP000727962"/>
    </source>
</evidence>
<dbReference type="PROSITE" id="PS50293">
    <property type="entry name" value="TPR_REGION"/>
    <property type="match status" value="1"/>
</dbReference>
<dbReference type="PANTHER" id="PTHR45586">
    <property type="entry name" value="TPR REPEAT-CONTAINING PROTEIN PA4667"/>
    <property type="match status" value="1"/>
</dbReference>
<evidence type="ECO:0000256" key="3">
    <source>
        <dbReference type="PROSITE-ProRule" id="PRU00339"/>
    </source>
</evidence>
<protein>
    <submittedName>
        <fullName evidence="4">Tetratricopeptide repeat protein</fullName>
    </submittedName>
</protein>
<dbReference type="SUPFAM" id="SSF48452">
    <property type="entry name" value="TPR-like"/>
    <property type="match status" value="1"/>
</dbReference>
<gene>
    <name evidence="4" type="ORF">HYR64_07715</name>
</gene>
<proteinExistence type="predicted"/>
<evidence type="ECO:0000256" key="1">
    <source>
        <dbReference type="ARBA" id="ARBA00022737"/>
    </source>
</evidence>